<evidence type="ECO:0000256" key="1">
    <source>
        <dbReference type="SAM" id="MobiDB-lite"/>
    </source>
</evidence>
<dbReference type="Proteomes" id="UP000231878">
    <property type="component" value="Unassembled WGS sequence"/>
</dbReference>
<organism evidence="2 3">
    <name type="scientific">Burkholderia pseudomallei</name>
    <name type="common">Pseudomonas pseudomallei</name>
    <dbReference type="NCBI Taxonomy" id="28450"/>
    <lineage>
        <taxon>Bacteria</taxon>
        <taxon>Pseudomonadati</taxon>
        <taxon>Pseudomonadota</taxon>
        <taxon>Betaproteobacteria</taxon>
        <taxon>Burkholderiales</taxon>
        <taxon>Burkholderiaceae</taxon>
        <taxon>Burkholderia</taxon>
        <taxon>pseudomallei group</taxon>
    </lineage>
</organism>
<proteinExistence type="predicted"/>
<evidence type="ECO:0000313" key="3">
    <source>
        <dbReference type="Proteomes" id="UP000231878"/>
    </source>
</evidence>
<dbReference type="AlphaFoldDB" id="A0AAX0U668"/>
<gene>
    <name evidence="2" type="ORF">CWD88_23335</name>
</gene>
<accession>A0AAX0U668</accession>
<sequence length="69" mass="8052">MRLRHGLARRRRRAAKHAHREAIRYGVTRREAAEREPTSARLDANRARQQRGERCATRPPAPRITSRAD</sequence>
<protein>
    <submittedName>
        <fullName evidence="2">Uncharacterized protein</fullName>
    </submittedName>
</protein>
<feature type="region of interest" description="Disordered" evidence="1">
    <location>
        <begin position="1"/>
        <end position="69"/>
    </location>
</feature>
<evidence type="ECO:0000313" key="2">
    <source>
        <dbReference type="EMBL" id="PJO63972.1"/>
    </source>
</evidence>
<reference evidence="2 3" key="1">
    <citation type="submission" date="2017-11" db="EMBL/GenBank/DDBJ databases">
        <title>Molecular characterization of Burkholderia pseudomallei and closely related isolates from Vietnam.</title>
        <authorList>
            <person name="Ustinov D.V."/>
            <person name="Antonov A.S."/>
            <person name="Avdusheva E.F."/>
            <person name="Shpak I.M."/>
            <person name="Zakharova I.B."/>
            <person name="Thi L.A."/>
            <person name="Teteryatnikova N."/>
            <person name="Lopasteyskaya Y.A."/>
            <person name="Kuzyutina J.A."/>
            <person name="Ngo T.N."/>
            <person name="Victorov D.V."/>
        </authorList>
    </citation>
    <scope>NUCLEOTIDE SEQUENCE [LARGE SCALE GENOMIC DNA]</scope>
    <source>
        <strain evidence="2 3">V1512</strain>
    </source>
</reference>
<dbReference type="EMBL" id="PHRB01000026">
    <property type="protein sequence ID" value="PJO63972.1"/>
    <property type="molecule type" value="Genomic_DNA"/>
</dbReference>
<feature type="compositionally biased region" description="Basic and acidic residues" evidence="1">
    <location>
        <begin position="20"/>
        <end position="56"/>
    </location>
</feature>
<comment type="caution">
    <text evidence="2">The sequence shown here is derived from an EMBL/GenBank/DDBJ whole genome shotgun (WGS) entry which is preliminary data.</text>
</comment>
<feature type="compositionally biased region" description="Basic residues" evidence="1">
    <location>
        <begin position="1"/>
        <end position="19"/>
    </location>
</feature>
<name>A0AAX0U668_BURPE</name>